<feature type="domain" description="Ppx/GppA phosphatase C-terminal" evidence="12">
    <location>
        <begin position="315"/>
        <end position="491"/>
    </location>
</feature>
<comment type="catalytic activity">
    <reaction evidence="10">
        <text>[phosphate](n) + H2O = [phosphate](n-1) + phosphate + H(+)</text>
        <dbReference type="Rhea" id="RHEA:21528"/>
        <dbReference type="Rhea" id="RHEA-COMP:9859"/>
        <dbReference type="Rhea" id="RHEA-COMP:14279"/>
        <dbReference type="ChEBI" id="CHEBI:15377"/>
        <dbReference type="ChEBI" id="CHEBI:15378"/>
        <dbReference type="ChEBI" id="CHEBI:16838"/>
        <dbReference type="ChEBI" id="CHEBI:43474"/>
        <dbReference type="EC" id="3.6.1.11"/>
    </reaction>
</comment>
<dbReference type="GeneID" id="84632374"/>
<comment type="subunit">
    <text evidence="4">Homodimer.</text>
</comment>
<evidence type="ECO:0000256" key="3">
    <source>
        <dbReference type="ARBA" id="ARBA00007125"/>
    </source>
</evidence>
<dbReference type="InterPro" id="IPR048950">
    <property type="entry name" value="Ppx_GppA_C"/>
</dbReference>
<dbReference type="InterPro" id="IPR003695">
    <property type="entry name" value="Ppx_GppA_N"/>
</dbReference>
<reference evidence="13 14" key="1">
    <citation type="submission" date="2018-01" db="EMBL/GenBank/DDBJ databases">
        <title>Complete and assembled Genome of Pantoea calida DSM22759T.</title>
        <authorList>
            <person name="Stevens M.J.A."/>
            <person name="Zurfluh K."/>
            <person name="Stephan R."/>
        </authorList>
    </citation>
    <scope>NUCLEOTIDE SEQUENCE [LARGE SCALE GENOMIC DNA]</scope>
    <source>
        <strain evidence="13 14">DSM 22759</strain>
    </source>
</reference>
<dbReference type="InterPro" id="IPR050273">
    <property type="entry name" value="GppA/Ppx_hydrolase"/>
</dbReference>
<dbReference type="Pfam" id="PF21447">
    <property type="entry name" value="Ppx-GppA_III"/>
    <property type="match status" value="1"/>
</dbReference>
<evidence type="ECO:0000313" key="13">
    <source>
        <dbReference type="EMBL" id="AUY26173.1"/>
    </source>
</evidence>
<evidence type="ECO:0000259" key="12">
    <source>
        <dbReference type="Pfam" id="PF21447"/>
    </source>
</evidence>
<evidence type="ECO:0000259" key="11">
    <source>
        <dbReference type="Pfam" id="PF02541"/>
    </source>
</evidence>
<comment type="similarity">
    <text evidence="3">Belongs to the GppA/Ppx family.</text>
</comment>
<comment type="subcellular location">
    <subcellularLocation>
        <location evidence="2">Cell membrane</location>
        <topology evidence="2">Peripheral membrane protein</topology>
    </subcellularLocation>
</comment>
<dbReference type="SUPFAM" id="SSF53067">
    <property type="entry name" value="Actin-like ATPase domain"/>
    <property type="match status" value="2"/>
</dbReference>
<evidence type="ECO:0000256" key="6">
    <source>
        <dbReference type="ARBA" id="ARBA00020416"/>
    </source>
</evidence>
<evidence type="ECO:0000256" key="10">
    <source>
        <dbReference type="ARBA" id="ARBA00047607"/>
    </source>
</evidence>
<organism evidence="13 14">
    <name type="scientific">Mixta calida</name>
    <dbReference type="NCBI Taxonomy" id="665913"/>
    <lineage>
        <taxon>Bacteria</taxon>
        <taxon>Pseudomonadati</taxon>
        <taxon>Pseudomonadota</taxon>
        <taxon>Gammaproteobacteria</taxon>
        <taxon>Enterobacterales</taxon>
        <taxon>Erwiniaceae</taxon>
        <taxon>Mixta</taxon>
    </lineage>
</organism>
<dbReference type="InterPro" id="IPR022371">
    <property type="entry name" value="Exopolyphosphatase"/>
</dbReference>
<evidence type="ECO:0000256" key="7">
    <source>
        <dbReference type="ARBA" id="ARBA00022475"/>
    </source>
</evidence>
<keyword evidence="9" id="KW-0472">Membrane</keyword>
<evidence type="ECO:0000256" key="2">
    <source>
        <dbReference type="ARBA" id="ARBA00004202"/>
    </source>
</evidence>
<accession>A0ABN5HDE8</accession>
<dbReference type="NCBIfam" id="NF008108">
    <property type="entry name" value="PRK10854.1"/>
    <property type="match status" value="1"/>
</dbReference>
<evidence type="ECO:0000256" key="1">
    <source>
        <dbReference type="ARBA" id="ARBA00001946"/>
    </source>
</evidence>
<comment type="cofactor">
    <cofactor evidence="1">
        <name>Mg(2+)</name>
        <dbReference type="ChEBI" id="CHEBI:18420"/>
    </cofactor>
</comment>
<dbReference type="Gene3D" id="3.30.420.150">
    <property type="entry name" value="Exopolyphosphatase. Domain 2"/>
    <property type="match status" value="1"/>
</dbReference>
<dbReference type="Proteomes" id="UP000237673">
    <property type="component" value="Chromosome"/>
</dbReference>
<dbReference type="PANTHER" id="PTHR30005">
    <property type="entry name" value="EXOPOLYPHOSPHATASE"/>
    <property type="match status" value="1"/>
</dbReference>
<gene>
    <name evidence="13" type="ORF">C2E16_15510</name>
</gene>
<dbReference type="RefSeq" id="WP_084971116.1">
    <property type="nucleotide sequence ID" value="NZ_CAXOMJ010000012.1"/>
</dbReference>
<dbReference type="InterPro" id="IPR030673">
    <property type="entry name" value="PyroPPase_GppA_Ppx"/>
</dbReference>
<dbReference type="Gene3D" id="1.10.3210.10">
    <property type="entry name" value="Hypothetical protein af1432"/>
    <property type="match status" value="1"/>
</dbReference>
<dbReference type="InterPro" id="IPR043129">
    <property type="entry name" value="ATPase_NBD"/>
</dbReference>
<dbReference type="SUPFAM" id="SSF109604">
    <property type="entry name" value="HD-domain/PDEase-like"/>
    <property type="match status" value="1"/>
</dbReference>
<feature type="domain" description="Ppx/GppA phosphatase N-terminal" evidence="11">
    <location>
        <begin position="27"/>
        <end position="309"/>
    </location>
</feature>
<dbReference type="CDD" id="cd24116">
    <property type="entry name" value="ASKHA_NBD_EcPPX-like"/>
    <property type="match status" value="1"/>
</dbReference>
<protein>
    <recommendedName>
        <fullName evidence="6">Exopolyphosphatase</fullName>
        <ecNumber evidence="5">3.6.1.11</ecNumber>
    </recommendedName>
</protein>
<dbReference type="Pfam" id="PF02541">
    <property type="entry name" value="Ppx-GppA"/>
    <property type="match status" value="1"/>
</dbReference>
<dbReference type="EC" id="3.6.1.11" evidence="5"/>
<evidence type="ECO:0000256" key="9">
    <source>
        <dbReference type="ARBA" id="ARBA00023136"/>
    </source>
</evidence>
<dbReference type="Gene3D" id="3.30.70.2260">
    <property type="match status" value="1"/>
</dbReference>
<keyword evidence="7" id="KW-1003">Cell membrane</keyword>
<dbReference type="PANTHER" id="PTHR30005:SF14">
    <property type="entry name" value="EXOPOLYPHOSPHATASE"/>
    <property type="match status" value="1"/>
</dbReference>
<sequence>MPISHKNMPRPQEFAAIDLGSNSFHMVIARVVDGAMQVLGRLKQRVHLADGLDANNVLSEEAIQRGLSCLALFAERLQGFSASNVTIVGTHTLRQAVNAEDFLQRAAEVIPYPIEVISGHEEARLIFMGVEHTQPEKGRKLVIDIGGGSTELVIGEDFEPKLVESRRMGCVSFANLYFPNGEISRENFRRARLAAAQKLETLAWQYRLLGWQYALGASGTIKAACEVLLAMGEKEKLITPERLERLYDEVMKHRSFAALSLPGLSEERKAVFVPGLAILCGVFDALAIRELRLSDGALREGVLYEMEGRFRHQDIRSRTAQSLANHYNIDSEQARRVLETTDQLWQQWRDQNPRLANPQLSALLKWAAMLHEVGLTINHSGMQRHSAYILQNTNLPGFNQDQQLLLATLVRYHRKAVKTDELPRFTLFKKKQIVPLVFLLRLGTLLNNQRQATTRPERLTLTTDEGHWTLRFPAGYFRQNTLVQLDLEREQTYWEDVPGWKLMIEEEEA</sequence>
<dbReference type="NCBIfam" id="TIGR03706">
    <property type="entry name" value="exo_poly_only"/>
    <property type="match status" value="1"/>
</dbReference>
<keyword evidence="14" id="KW-1185">Reference proteome</keyword>
<keyword evidence="8" id="KW-0378">Hydrolase</keyword>
<dbReference type="EMBL" id="CP026378">
    <property type="protein sequence ID" value="AUY26173.1"/>
    <property type="molecule type" value="Genomic_DNA"/>
</dbReference>
<evidence type="ECO:0000256" key="8">
    <source>
        <dbReference type="ARBA" id="ARBA00022801"/>
    </source>
</evidence>
<evidence type="ECO:0000256" key="4">
    <source>
        <dbReference type="ARBA" id="ARBA00011738"/>
    </source>
</evidence>
<dbReference type="PIRSF" id="PIRSF001267">
    <property type="entry name" value="Pyrophosphatase_GppA_Ppx"/>
    <property type="match status" value="1"/>
</dbReference>
<dbReference type="Gene3D" id="3.30.420.40">
    <property type="match status" value="1"/>
</dbReference>
<evidence type="ECO:0000313" key="14">
    <source>
        <dbReference type="Proteomes" id="UP000237673"/>
    </source>
</evidence>
<evidence type="ECO:0000256" key="5">
    <source>
        <dbReference type="ARBA" id="ARBA00012451"/>
    </source>
</evidence>
<name>A0ABN5HDE8_9GAMM</name>
<proteinExistence type="inferred from homology"/>